<dbReference type="PANTHER" id="PTHR32089:SF112">
    <property type="entry name" value="LYSOZYME-LIKE PROTEIN-RELATED"/>
    <property type="match status" value="1"/>
</dbReference>
<dbReference type="Gene3D" id="1.20.120.30">
    <property type="entry name" value="Aspartate receptor, ligand-binding domain"/>
    <property type="match status" value="1"/>
</dbReference>
<organism evidence="8 9">
    <name type="scientific">Imhoffiella purpurea</name>
    <dbReference type="NCBI Taxonomy" id="1249627"/>
    <lineage>
        <taxon>Bacteria</taxon>
        <taxon>Pseudomonadati</taxon>
        <taxon>Pseudomonadota</taxon>
        <taxon>Gammaproteobacteria</taxon>
        <taxon>Chromatiales</taxon>
        <taxon>Chromatiaceae</taxon>
        <taxon>Imhoffiella</taxon>
    </lineage>
</organism>
<dbReference type="SUPFAM" id="SSF58104">
    <property type="entry name" value="Methyl-accepting chemotaxis protein (MCP) signaling domain"/>
    <property type="match status" value="1"/>
</dbReference>
<evidence type="ECO:0000256" key="4">
    <source>
        <dbReference type="PROSITE-ProRule" id="PRU00284"/>
    </source>
</evidence>
<dbReference type="Gene3D" id="1.10.287.950">
    <property type="entry name" value="Methyl-accepting chemotaxis protein"/>
    <property type="match status" value="1"/>
</dbReference>
<dbReference type="STRING" id="1249627.D779_2365"/>
<reference evidence="8 9" key="1">
    <citation type="submission" date="2012-11" db="EMBL/GenBank/DDBJ databases">
        <title>Genome assembly of Thiorhodococcus sp. AK35.</title>
        <authorList>
            <person name="Nupur N."/>
            <person name="Khatri I."/>
            <person name="Subramanian S."/>
            <person name="Pinnaka A."/>
        </authorList>
    </citation>
    <scope>NUCLEOTIDE SEQUENCE [LARGE SCALE GENOMIC DNA]</scope>
    <source>
        <strain evidence="8 9">AK35</strain>
    </source>
</reference>
<comment type="caution">
    <text evidence="8">The sequence shown here is derived from an EMBL/GenBank/DDBJ whole genome shotgun (WGS) entry which is preliminary data.</text>
</comment>
<feature type="domain" description="Methyl-accepting transducer" evidence="6">
    <location>
        <begin position="193"/>
        <end position="345"/>
    </location>
</feature>
<protein>
    <submittedName>
        <fullName evidence="8">Putative MCP-domain signal transduction protein</fullName>
    </submittedName>
</protein>
<proteinExistence type="inferred from homology"/>
<feature type="transmembrane region" description="Helical" evidence="5">
    <location>
        <begin position="31"/>
        <end position="47"/>
    </location>
</feature>
<sequence>MQSRLFALLWSLSALTLVGVLYALWQSGTDWILATILVLAVGLTLFAQNRIRAWLEPIARLNRLTSEVVAGRFENRITDIRHEDEIGRLCWNVNDMLDQLEAFFRDETTAFREHLSGHFYRKAFPNGLHGGFRKGLESHNQLLDNIAEVQREKMRNLLITRIQQLNSSNLLTNLASNQDDLMKVNTEMQAVLELATATAADAEDSQNTVSQVVVYLNDISQRIQYVANGVAELNDRSQEITKAVQLITAIANQTDLLALNAAIEAARAGEAGRGFAVVADEVRTLSENTKSASESIGQIMGSFATATRGMQEDSDAMREMASTSSEVIGDMEGRFAHFADSARETRQRATRARDMGFGSLVKVDHVIYKQRAYMAIHVGDEDGSYREAVKVDHHNCRLGKWYESTGRESFGATRSYQALERPHAQVHTQVHQMLDQLDQGWESDLEVQEAILESMRQTEAASLQVMEMVDRMVVEKQENEG</sequence>
<keyword evidence="5" id="KW-0812">Transmembrane</keyword>
<dbReference type="InterPro" id="IPR004090">
    <property type="entry name" value="Chemotax_Me-accpt_rcpt"/>
</dbReference>
<dbReference type="InterPro" id="IPR003660">
    <property type="entry name" value="HAMP_dom"/>
</dbReference>
<dbReference type="PANTHER" id="PTHR32089">
    <property type="entry name" value="METHYL-ACCEPTING CHEMOTAXIS PROTEIN MCPB"/>
    <property type="match status" value="1"/>
</dbReference>
<dbReference type="PROSITE" id="PS50885">
    <property type="entry name" value="HAMP"/>
    <property type="match status" value="1"/>
</dbReference>
<evidence type="ECO:0000256" key="2">
    <source>
        <dbReference type="ARBA" id="ARBA00023224"/>
    </source>
</evidence>
<accession>W9V4U9</accession>
<gene>
    <name evidence="8" type="ORF">D779_2365</name>
</gene>
<feature type="domain" description="HAMP" evidence="7">
    <location>
        <begin position="52"/>
        <end position="105"/>
    </location>
</feature>
<keyword evidence="5" id="KW-0472">Membrane</keyword>
<evidence type="ECO:0000259" key="6">
    <source>
        <dbReference type="PROSITE" id="PS50111"/>
    </source>
</evidence>
<feature type="transmembrane region" description="Helical" evidence="5">
    <location>
        <begin position="7"/>
        <end position="25"/>
    </location>
</feature>
<keyword evidence="9" id="KW-1185">Reference proteome</keyword>
<dbReference type="SMART" id="SM00304">
    <property type="entry name" value="HAMP"/>
    <property type="match status" value="1"/>
</dbReference>
<evidence type="ECO:0000259" key="7">
    <source>
        <dbReference type="PROSITE" id="PS50885"/>
    </source>
</evidence>
<dbReference type="eggNOG" id="COG0840">
    <property type="taxonomic scope" value="Bacteria"/>
</dbReference>
<dbReference type="GO" id="GO:0016020">
    <property type="term" value="C:membrane"/>
    <property type="evidence" value="ECO:0007669"/>
    <property type="project" value="UniProtKB-SubCell"/>
</dbReference>
<evidence type="ECO:0000313" key="8">
    <source>
        <dbReference type="EMBL" id="EXJ14573.1"/>
    </source>
</evidence>
<dbReference type="AlphaFoldDB" id="W9V4U9"/>
<keyword evidence="5" id="KW-1133">Transmembrane helix</keyword>
<dbReference type="Pfam" id="PF00015">
    <property type="entry name" value="MCPsignal"/>
    <property type="match status" value="1"/>
</dbReference>
<dbReference type="GO" id="GO:0007165">
    <property type="term" value="P:signal transduction"/>
    <property type="evidence" value="ECO:0007669"/>
    <property type="project" value="UniProtKB-KW"/>
</dbReference>
<dbReference type="RefSeq" id="WP_269747387.1">
    <property type="nucleotide sequence ID" value="NZ_AONC01000039.1"/>
</dbReference>
<dbReference type="EMBL" id="AONC01000039">
    <property type="protein sequence ID" value="EXJ14573.1"/>
    <property type="molecule type" value="Genomic_DNA"/>
</dbReference>
<dbReference type="Pfam" id="PF00672">
    <property type="entry name" value="HAMP"/>
    <property type="match status" value="1"/>
</dbReference>
<evidence type="ECO:0000256" key="3">
    <source>
        <dbReference type="ARBA" id="ARBA00029447"/>
    </source>
</evidence>
<dbReference type="Gene3D" id="6.10.340.10">
    <property type="match status" value="1"/>
</dbReference>
<dbReference type="GO" id="GO:0006935">
    <property type="term" value="P:chemotaxis"/>
    <property type="evidence" value="ECO:0007669"/>
    <property type="project" value="InterPro"/>
</dbReference>
<dbReference type="SMART" id="SM00283">
    <property type="entry name" value="MA"/>
    <property type="match status" value="1"/>
</dbReference>
<evidence type="ECO:0000256" key="1">
    <source>
        <dbReference type="ARBA" id="ARBA00004370"/>
    </source>
</evidence>
<dbReference type="PROSITE" id="PS50111">
    <property type="entry name" value="CHEMOTAXIS_TRANSDUC_2"/>
    <property type="match status" value="1"/>
</dbReference>
<comment type="subcellular location">
    <subcellularLocation>
        <location evidence="1">Membrane</location>
    </subcellularLocation>
</comment>
<evidence type="ECO:0000256" key="5">
    <source>
        <dbReference type="SAM" id="Phobius"/>
    </source>
</evidence>
<dbReference type="CDD" id="cd06225">
    <property type="entry name" value="HAMP"/>
    <property type="match status" value="1"/>
</dbReference>
<dbReference type="Pfam" id="PF13682">
    <property type="entry name" value="CZB"/>
    <property type="match status" value="1"/>
</dbReference>
<dbReference type="GO" id="GO:0004888">
    <property type="term" value="F:transmembrane signaling receptor activity"/>
    <property type="evidence" value="ECO:0007669"/>
    <property type="project" value="InterPro"/>
</dbReference>
<dbReference type="Proteomes" id="UP000019460">
    <property type="component" value="Unassembled WGS sequence"/>
</dbReference>
<evidence type="ECO:0000313" key="9">
    <source>
        <dbReference type="Proteomes" id="UP000019460"/>
    </source>
</evidence>
<keyword evidence="2 4" id="KW-0807">Transducer</keyword>
<name>W9V4U9_9GAMM</name>
<comment type="similarity">
    <text evidence="3">Belongs to the methyl-accepting chemotaxis (MCP) protein family.</text>
</comment>
<dbReference type="InterPro" id="IPR025991">
    <property type="entry name" value="Chemoreceptor_zinc-bind_dom"/>
</dbReference>
<dbReference type="InterPro" id="IPR004089">
    <property type="entry name" value="MCPsignal_dom"/>
</dbReference>
<dbReference type="PRINTS" id="PR00260">
    <property type="entry name" value="CHEMTRNSDUCR"/>
</dbReference>